<feature type="compositionally biased region" description="Basic and acidic residues" evidence="1">
    <location>
        <begin position="49"/>
        <end position="64"/>
    </location>
</feature>
<dbReference type="Proteomes" id="UP001174677">
    <property type="component" value="Chromosome 4"/>
</dbReference>
<name>A0ABQ9MX83_HEVBR</name>
<feature type="compositionally biased region" description="Basic and acidic residues" evidence="1">
    <location>
        <begin position="72"/>
        <end position="81"/>
    </location>
</feature>
<dbReference type="PANTHER" id="PTHR34066">
    <property type="entry name" value="GROWTH FACTOR 2"/>
    <property type="match status" value="1"/>
</dbReference>
<reference evidence="2" key="1">
    <citation type="journal article" date="2023" name="Plant Biotechnol. J.">
        <title>Chromosome-level wild Hevea brasiliensis genome provides new tools for genomic-assisted breeding and valuable loci to elevate rubber yield.</title>
        <authorList>
            <person name="Cheng H."/>
            <person name="Song X."/>
            <person name="Hu Y."/>
            <person name="Wu T."/>
            <person name="Yang Q."/>
            <person name="An Z."/>
            <person name="Feng S."/>
            <person name="Deng Z."/>
            <person name="Wu W."/>
            <person name="Zeng X."/>
            <person name="Tu M."/>
            <person name="Wang X."/>
            <person name="Huang H."/>
        </authorList>
    </citation>
    <scope>NUCLEOTIDE SEQUENCE</scope>
    <source>
        <strain evidence="2">MT/VB/25A 57/8</strain>
    </source>
</reference>
<dbReference type="PANTHER" id="PTHR34066:SF1">
    <property type="entry name" value="DUF1764 FAMILY PROTEIN"/>
    <property type="match status" value="1"/>
</dbReference>
<dbReference type="Pfam" id="PF08576">
    <property type="entry name" value="DUF1764"/>
    <property type="match status" value="1"/>
</dbReference>
<accession>A0ABQ9MX83</accession>
<comment type="caution">
    <text evidence="2">The sequence shown here is derived from an EMBL/GenBank/DDBJ whole genome shotgun (WGS) entry which is preliminary data.</text>
</comment>
<gene>
    <name evidence="2" type="ORF">P3X46_007390</name>
</gene>
<organism evidence="2 3">
    <name type="scientific">Hevea brasiliensis</name>
    <name type="common">Para rubber tree</name>
    <name type="synonym">Siphonia brasiliensis</name>
    <dbReference type="NCBI Taxonomy" id="3981"/>
    <lineage>
        <taxon>Eukaryota</taxon>
        <taxon>Viridiplantae</taxon>
        <taxon>Streptophyta</taxon>
        <taxon>Embryophyta</taxon>
        <taxon>Tracheophyta</taxon>
        <taxon>Spermatophyta</taxon>
        <taxon>Magnoliopsida</taxon>
        <taxon>eudicotyledons</taxon>
        <taxon>Gunneridae</taxon>
        <taxon>Pentapetalae</taxon>
        <taxon>rosids</taxon>
        <taxon>fabids</taxon>
        <taxon>Malpighiales</taxon>
        <taxon>Euphorbiaceae</taxon>
        <taxon>Crotonoideae</taxon>
        <taxon>Micrandreae</taxon>
        <taxon>Hevea</taxon>
    </lineage>
</organism>
<protein>
    <submittedName>
        <fullName evidence="2">Uncharacterized protein</fullName>
    </submittedName>
</protein>
<sequence length="162" mass="18619">MPKKNSSKATLQAEECTVVGPEKPTSTLKKPSNEIDEIFSGKKRKKPEKQKNDKANETESDKPKSLKKKKKKTEEDKEGRLTDPPSRHRKKTKDGLNIYTEEELGINHSNAGEPLPCMFQVGKNSMQCKDYLFPMILFCGRPAIAKWNSYPKIFRQFIIQYK</sequence>
<evidence type="ECO:0000313" key="2">
    <source>
        <dbReference type="EMBL" id="KAJ9183550.1"/>
    </source>
</evidence>
<evidence type="ECO:0000256" key="1">
    <source>
        <dbReference type="SAM" id="MobiDB-lite"/>
    </source>
</evidence>
<feature type="region of interest" description="Disordered" evidence="1">
    <location>
        <begin position="1"/>
        <end position="98"/>
    </location>
</feature>
<keyword evidence="3" id="KW-1185">Reference proteome</keyword>
<evidence type="ECO:0000313" key="3">
    <source>
        <dbReference type="Proteomes" id="UP001174677"/>
    </source>
</evidence>
<dbReference type="InterPro" id="IPR013885">
    <property type="entry name" value="DUF1764_euk"/>
</dbReference>
<dbReference type="EMBL" id="JARPOI010000004">
    <property type="protein sequence ID" value="KAJ9183550.1"/>
    <property type="molecule type" value="Genomic_DNA"/>
</dbReference>
<proteinExistence type="predicted"/>